<dbReference type="InterPro" id="IPR056086">
    <property type="entry name" value="DUF7669"/>
</dbReference>
<dbReference type="PANTHER" id="PTHR38814:SF1">
    <property type="entry name" value="ENDONUCLEASE NUCS"/>
    <property type="match status" value="1"/>
</dbReference>
<dbReference type="Proteomes" id="UP001058458">
    <property type="component" value="Chromosome"/>
</dbReference>
<dbReference type="InterPro" id="IPR048301">
    <property type="entry name" value="NucS_C"/>
</dbReference>
<dbReference type="InterPro" id="IPR002793">
    <property type="entry name" value="Endonuclease_NucS"/>
</dbReference>
<dbReference type="GO" id="GO:0004519">
    <property type="term" value="F:endonuclease activity"/>
    <property type="evidence" value="ECO:0007669"/>
    <property type="project" value="InterPro"/>
</dbReference>
<keyword evidence="1" id="KW-0238">DNA-binding</keyword>
<evidence type="ECO:0000256" key="1">
    <source>
        <dbReference type="ARBA" id="ARBA00023125"/>
    </source>
</evidence>
<dbReference type="AlphaFoldDB" id="A0AB38QW46"/>
<accession>A0AB38QW46</accession>
<dbReference type="PANTHER" id="PTHR38814">
    <property type="entry name" value="ENDONUCLEASE NUCS"/>
    <property type="match status" value="1"/>
</dbReference>
<dbReference type="RefSeq" id="WP_256832544.1">
    <property type="nucleotide sequence ID" value="NZ_CP063414.1"/>
</dbReference>
<name>A0AB38QW46_PARTM</name>
<dbReference type="InterPro" id="IPR011856">
    <property type="entry name" value="tRNA_endonuc-like_dom_sf"/>
</dbReference>
<reference evidence="4" key="1">
    <citation type="submission" date="2020-10" db="EMBL/GenBank/DDBJ databases">
        <authorList>
            <person name="Delgado J.A."/>
            <person name="Gonzalez J.M."/>
        </authorList>
    </citation>
    <scope>NUCLEOTIDE SEQUENCE</scope>
    <source>
        <strain evidence="4">23.6</strain>
    </source>
</reference>
<proteinExistence type="predicted"/>
<evidence type="ECO:0000259" key="2">
    <source>
        <dbReference type="Pfam" id="PF01939"/>
    </source>
</evidence>
<organism evidence="4 5">
    <name type="scientific">Parageobacillus thermoglucosidasius</name>
    <name type="common">Geobacillus thermoglucosidasius</name>
    <dbReference type="NCBI Taxonomy" id="1426"/>
    <lineage>
        <taxon>Bacteria</taxon>
        <taxon>Bacillati</taxon>
        <taxon>Bacillota</taxon>
        <taxon>Bacilli</taxon>
        <taxon>Bacillales</taxon>
        <taxon>Anoxybacillaceae</taxon>
        <taxon>Parageobacillus</taxon>
    </lineage>
</organism>
<dbReference type="CDD" id="cd22341">
    <property type="entry name" value="NucS-like"/>
    <property type="match status" value="1"/>
</dbReference>
<gene>
    <name evidence="4" type="ORF">IMI45_09815</name>
</gene>
<evidence type="ECO:0000313" key="5">
    <source>
        <dbReference type="Proteomes" id="UP001058458"/>
    </source>
</evidence>
<dbReference type="EMBL" id="CP063414">
    <property type="protein sequence ID" value="UOE74694.1"/>
    <property type="molecule type" value="Genomic_DNA"/>
</dbReference>
<protein>
    <submittedName>
        <fullName evidence="4">DUF91 domain-containing protein</fullName>
    </submittedName>
</protein>
<feature type="domain" description="Endonuclease NucS C-terminal" evidence="2">
    <location>
        <begin position="138"/>
        <end position="237"/>
    </location>
</feature>
<dbReference type="Pfam" id="PF01939">
    <property type="entry name" value="NucS_C"/>
    <property type="match status" value="1"/>
</dbReference>
<evidence type="ECO:0000313" key="4">
    <source>
        <dbReference type="EMBL" id="UOE74694.1"/>
    </source>
</evidence>
<dbReference type="Pfam" id="PF24706">
    <property type="entry name" value="DUF7669"/>
    <property type="match status" value="1"/>
</dbReference>
<feature type="domain" description="DUF7669" evidence="3">
    <location>
        <begin position="7"/>
        <end position="86"/>
    </location>
</feature>
<sequence length="265" mass="29990">MSNKPYVWQMIKEAVENSPNEKVTYAEIKNYIKNKYGNVNENTINAQIIVCTVNQPSRVHYPENQKPRIANSKYDFLFTVGRGQVVLYNPNEHGVWEIRKNEYGKLIVAQKGLEEDIAIVETENGLESTEPDMLFPVESHLRDFIAQNIQSLDVNGKRLKLYIDDEGRNGVEYSTDVGLIDILAVDEEGNFVVFELKLSKGPDAAIGQIARYMGWIKKNIAKGKNVSGVIVAKKVDDKLKYAASIVPEISLFEYQLNFTIQKASI</sequence>
<dbReference type="GO" id="GO:0003677">
    <property type="term" value="F:DNA binding"/>
    <property type="evidence" value="ECO:0007669"/>
    <property type="project" value="UniProtKB-KW"/>
</dbReference>
<dbReference type="Gene3D" id="3.40.1350.10">
    <property type="match status" value="1"/>
</dbReference>
<evidence type="ECO:0000259" key="3">
    <source>
        <dbReference type="Pfam" id="PF24706"/>
    </source>
</evidence>